<sequence>MLVLFPVKGAMKCIGSRKS</sequence>
<evidence type="ECO:0000313" key="2">
    <source>
        <dbReference type="Proteomes" id="UP000265520"/>
    </source>
</evidence>
<name>A0A392V833_9FABA</name>
<dbReference type="Proteomes" id="UP000265520">
    <property type="component" value="Unassembled WGS sequence"/>
</dbReference>
<dbReference type="AlphaFoldDB" id="A0A392V833"/>
<keyword evidence="2" id="KW-1185">Reference proteome</keyword>
<evidence type="ECO:0000313" key="1">
    <source>
        <dbReference type="EMBL" id="MCI82995.1"/>
    </source>
</evidence>
<protein>
    <submittedName>
        <fullName evidence="1">Uncharacterized protein</fullName>
    </submittedName>
</protein>
<organism evidence="1 2">
    <name type="scientific">Trifolium medium</name>
    <dbReference type="NCBI Taxonomy" id="97028"/>
    <lineage>
        <taxon>Eukaryota</taxon>
        <taxon>Viridiplantae</taxon>
        <taxon>Streptophyta</taxon>
        <taxon>Embryophyta</taxon>
        <taxon>Tracheophyta</taxon>
        <taxon>Spermatophyta</taxon>
        <taxon>Magnoliopsida</taxon>
        <taxon>eudicotyledons</taxon>
        <taxon>Gunneridae</taxon>
        <taxon>Pentapetalae</taxon>
        <taxon>rosids</taxon>
        <taxon>fabids</taxon>
        <taxon>Fabales</taxon>
        <taxon>Fabaceae</taxon>
        <taxon>Papilionoideae</taxon>
        <taxon>50 kb inversion clade</taxon>
        <taxon>NPAAA clade</taxon>
        <taxon>Hologalegina</taxon>
        <taxon>IRL clade</taxon>
        <taxon>Trifolieae</taxon>
        <taxon>Trifolium</taxon>
    </lineage>
</organism>
<comment type="caution">
    <text evidence="1">The sequence shown here is derived from an EMBL/GenBank/DDBJ whole genome shotgun (WGS) entry which is preliminary data.</text>
</comment>
<feature type="non-terminal residue" evidence="1">
    <location>
        <position position="19"/>
    </location>
</feature>
<reference evidence="1 2" key="1">
    <citation type="journal article" date="2018" name="Front. Plant Sci.">
        <title>Red Clover (Trifolium pratense) and Zigzag Clover (T. medium) - A Picture of Genomic Similarities and Differences.</title>
        <authorList>
            <person name="Dluhosova J."/>
            <person name="Istvanek J."/>
            <person name="Nedelnik J."/>
            <person name="Repkova J."/>
        </authorList>
    </citation>
    <scope>NUCLEOTIDE SEQUENCE [LARGE SCALE GENOMIC DNA]</scope>
    <source>
        <strain evidence="2">cv. 10/8</strain>
        <tissue evidence="1">Leaf</tissue>
    </source>
</reference>
<dbReference type="EMBL" id="LXQA011056376">
    <property type="protein sequence ID" value="MCI82995.1"/>
    <property type="molecule type" value="Genomic_DNA"/>
</dbReference>
<accession>A0A392V833</accession>
<proteinExistence type="predicted"/>